<reference evidence="2 3" key="1">
    <citation type="submission" date="2020-10" db="EMBL/GenBank/DDBJ databases">
        <title>The genome sequence of Chitinilyticum litopenaei 4Y14.</title>
        <authorList>
            <person name="Liu Y."/>
        </authorList>
    </citation>
    <scope>NUCLEOTIDE SEQUENCE [LARGE SCALE GENOMIC DNA]</scope>
    <source>
        <strain evidence="2 3">4Y14</strain>
    </source>
</reference>
<name>A0A8J7G0X7_9NEIS</name>
<protein>
    <submittedName>
        <fullName evidence="2">MCE family protein</fullName>
    </submittedName>
</protein>
<dbReference type="EMBL" id="JADFUA010000006">
    <property type="protein sequence ID" value="MBE9609950.1"/>
    <property type="molecule type" value="Genomic_DNA"/>
</dbReference>
<dbReference type="PANTHER" id="PTHR36698:SF2">
    <property type="entry name" value="MCE_MLAD DOMAIN-CONTAINING PROTEIN"/>
    <property type="match status" value="1"/>
</dbReference>
<dbReference type="Pfam" id="PF02470">
    <property type="entry name" value="MlaD"/>
    <property type="match status" value="1"/>
</dbReference>
<dbReference type="Proteomes" id="UP000604481">
    <property type="component" value="Unassembled WGS sequence"/>
</dbReference>
<evidence type="ECO:0000259" key="1">
    <source>
        <dbReference type="Pfam" id="PF02470"/>
    </source>
</evidence>
<evidence type="ECO:0000313" key="3">
    <source>
        <dbReference type="Proteomes" id="UP000604481"/>
    </source>
</evidence>
<dbReference type="InterPro" id="IPR003399">
    <property type="entry name" value="Mce/MlaD"/>
</dbReference>
<accession>A0A8J7G0X7</accession>
<evidence type="ECO:0000313" key="2">
    <source>
        <dbReference type="EMBL" id="MBE9609950.1"/>
    </source>
</evidence>
<dbReference type="PANTHER" id="PTHR36698">
    <property type="entry name" value="BLL5892 PROTEIN"/>
    <property type="match status" value="1"/>
</dbReference>
<organism evidence="2 3">
    <name type="scientific">Chitinilyticum piscinae</name>
    <dbReference type="NCBI Taxonomy" id="2866724"/>
    <lineage>
        <taxon>Bacteria</taxon>
        <taxon>Pseudomonadati</taxon>
        <taxon>Pseudomonadota</taxon>
        <taxon>Betaproteobacteria</taxon>
        <taxon>Neisseriales</taxon>
        <taxon>Chitinibacteraceae</taxon>
        <taxon>Chitinilyticum</taxon>
    </lineage>
</organism>
<feature type="domain" description="Mce/MlaD" evidence="1">
    <location>
        <begin position="42"/>
        <end position="136"/>
    </location>
</feature>
<dbReference type="RefSeq" id="WP_194116473.1">
    <property type="nucleotide sequence ID" value="NZ_JADFUA010000006.1"/>
</dbReference>
<dbReference type="AlphaFoldDB" id="A0A8J7G0X7"/>
<keyword evidence="3" id="KW-1185">Reference proteome</keyword>
<sequence length="343" mass="36927">MDQSNHFKLGLFVLAALLALGALVLVIGGKQLGSNAVLLESYFDESVQGIDIGSKVKYRGVVVGEVTSLGFSNERYQQALPLQQRRQYVMVQAKVNNPLFGTDDAARARLQAEIGRGLRVKLTPQGLTGTAYLEIDYLEPAGNPPLPLDWQPEQLYIPSARSTVQQIVGGAQDLLGRVNRLPLEQTVQNLNTLLLTANRKLEQMPLESVSKRADHILAELEGIPTRQIASDAAAALADLRSSSASLRSMLADPALAAAPADVAAAASKARQLLENPELEASIRKLNRNLGRIDAALGGHEQDLAGTLGNLRETSDQLKALVQQLNQYPGSLLADPPPAYRPPQ</sequence>
<comment type="caution">
    <text evidence="2">The sequence shown here is derived from an EMBL/GenBank/DDBJ whole genome shotgun (WGS) entry which is preliminary data.</text>
</comment>
<gene>
    <name evidence="2" type="ORF">INR99_11410</name>
</gene>
<proteinExistence type="predicted"/>